<feature type="compositionally biased region" description="Polar residues" evidence="14">
    <location>
        <begin position="905"/>
        <end position="940"/>
    </location>
</feature>
<evidence type="ECO:0000256" key="12">
    <source>
        <dbReference type="ARBA" id="ARBA00023306"/>
    </source>
</evidence>
<organism evidence="17 18">
    <name type="scientific">Gossypium tomentosum</name>
    <name type="common">Hawaiian cotton</name>
    <name type="synonym">Gossypium sandvicense</name>
    <dbReference type="NCBI Taxonomy" id="34277"/>
    <lineage>
        <taxon>Eukaryota</taxon>
        <taxon>Viridiplantae</taxon>
        <taxon>Streptophyta</taxon>
        <taxon>Embryophyta</taxon>
        <taxon>Tracheophyta</taxon>
        <taxon>Spermatophyta</taxon>
        <taxon>Magnoliopsida</taxon>
        <taxon>eudicotyledons</taxon>
        <taxon>Gunneridae</taxon>
        <taxon>Pentapetalae</taxon>
        <taxon>rosids</taxon>
        <taxon>malvids</taxon>
        <taxon>Malvales</taxon>
        <taxon>Malvaceae</taxon>
        <taxon>Malvoideae</taxon>
        <taxon>Gossypium</taxon>
    </lineage>
</organism>
<dbReference type="CDD" id="cd00167">
    <property type="entry name" value="SANT"/>
    <property type="match status" value="1"/>
</dbReference>
<dbReference type="GO" id="GO:0000398">
    <property type="term" value="P:mRNA splicing, via spliceosome"/>
    <property type="evidence" value="ECO:0007669"/>
    <property type="project" value="InterPro"/>
</dbReference>
<dbReference type="GO" id="GO:0005681">
    <property type="term" value="C:spliceosomal complex"/>
    <property type="evidence" value="ECO:0007669"/>
    <property type="project" value="UniProtKB-KW"/>
</dbReference>
<accession>A0A5D2MMR6</accession>
<protein>
    <recommendedName>
        <fullName evidence="19">Cell division cycle 5-like protein</fullName>
    </recommendedName>
</protein>
<gene>
    <name evidence="17" type="ORF">ES332_A13G203200v1</name>
</gene>
<keyword evidence="7 13" id="KW-0175">Coiled coil</keyword>
<evidence type="ECO:0000313" key="18">
    <source>
        <dbReference type="Proteomes" id="UP000322667"/>
    </source>
</evidence>
<dbReference type="GO" id="GO:0003677">
    <property type="term" value="F:DNA binding"/>
    <property type="evidence" value="ECO:0007669"/>
    <property type="project" value="UniProtKB-KW"/>
</dbReference>
<comment type="subcellular location">
    <subcellularLocation>
        <location evidence="1">Nucleus</location>
    </subcellularLocation>
</comment>
<feature type="domain" description="HTH myb-type" evidence="16">
    <location>
        <begin position="58"/>
        <end position="107"/>
    </location>
</feature>
<feature type="region of interest" description="Disordered" evidence="14">
    <location>
        <begin position="825"/>
        <end position="851"/>
    </location>
</feature>
<keyword evidence="10" id="KW-0234">DNA repair</keyword>
<dbReference type="InterPro" id="IPR021786">
    <property type="entry name" value="Cdc5p/Cef1_C"/>
</dbReference>
<evidence type="ECO:0000256" key="1">
    <source>
        <dbReference type="ARBA" id="ARBA00004123"/>
    </source>
</evidence>
<evidence type="ECO:0000313" key="17">
    <source>
        <dbReference type="EMBL" id="TYH92730.1"/>
    </source>
</evidence>
<evidence type="ECO:0000256" key="14">
    <source>
        <dbReference type="SAM" id="MobiDB-lite"/>
    </source>
</evidence>
<keyword evidence="5" id="KW-0677">Repeat</keyword>
<evidence type="ECO:0000256" key="9">
    <source>
        <dbReference type="ARBA" id="ARBA00023187"/>
    </source>
</evidence>
<dbReference type="GO" id="GO:0006281">
    <property type="term" value="P:DNA repair"/>
    <property type="evidence" value="ECO:0007669"/>
    <property type="project" value="UniProtKB-KW"/>
</dbReference>
<sequence>MRIMIKGGVWKNTEDEILKAAVMKYGKNQWARISSLLVRKSAKQCKARWYEWLDPSIKKTEWTREEDEKLLHLAKLMPTQWRTIAPIVGRTPSQCLERYEKLLDAACARDENYEPGDDPRKLRPGEIDPNPESKPARPDPVDMDEDEKEMLSEARARLANTRGKKAKRKAREKQLEEARRLASLQKRRELKAAGIDTRQRKRKRKGIDYNAEIPFEKRPPPGFYDVADEDRPVEQPKFPTTIEELEGKRRVDIEAQLRKQDIAKNKISQRQDTPSAILQANKLNDPETVRKRSKLMLPSPQISDHELEEIAKMGYASDLLAENEELAGGSGATRALLANYSQTPRPGMTPLRTPQRTPAGKGDAIMMEAENLARLRESQTPLLGGENPELHPSDFSGVTPKTQIQTPNPMLTPAATPGTAGLTPRTGMTPSSDGYSFALTPKGTPIRDGLHINEEMDLHDSAKLEQRRQADLRRNLRSGLGTLPQPKNEYQIVIQPPPEDNEEPEEKIEEDMSDRIARERAEEEARQQALLKKRSKVLQRELPRPPSASLELIRDSLMRTDGDKSSFVPPTSIEQADEMIRKELLSLLEHDNAKYPLDEKANKAKKKGAKRPANGSIPSIEDFEEEEMKEADSLIKEEAEILRVAMGHENESLDDFVEAHNTCLNDLMYFPTRNAYGLSSVAGNMEKLAALQTEFENVKKKMDNDKSKAESMEKKYNVLTQGYERRAATLWRHIESTVKQIDTAGTELECFQALQKQEHLAASHRINGLWEEVQKQKELEQTLQRRYGNLMSELERMQRLMNVYRAQAEKQEEVGEKNHALELSEAAASQVAVPSAGHSEPAPSLEHLDSFLDGQPSAEVDVNADSGKEHATMDIGTDGNMHINEPLVVEDKGDDITQTLNKMSGDAATSSEVATESINPDSFSTKQESIQETVESTEVDNSCVLGGDTSENQTGMEE</sequence>
<dbReference type="PROSITE" id="PS51294">
    <property type="entry name" value="HTH_MYB"/>
    <property type="match status" value="2"/>
</dbReference>
<evidence type="ECO:0000256" key="11">
    <source>
        <dbReference type="ARBA" id="ARBA00023242"/>
    </source>
</evidence>
<name>A0A5D2MMR6_GOSTO</name>
<evidence type="ECO:0000259" key="15">
    <source>
        <dbReference type="PROSITE" id="PS50090"/>
    </source>
</evidence>
<evidence type="ECO:0008006" key="19">
    <source>
        <dbReference type="Google" id="ProtNLM"/>
    </source>
</evidence>
<evidence type="ECO:0000256" key="4">
    <source>
        <dbReference type="ARBA" id="ARBA00022728"/>
    </source>
</evidence>
<dbReference type="CDD" id="cd11659">
    <property type="entry name" value="SANT_CDC5_II"/>
    <property type="match status" value="1"/>
</dbReference>
<feature type="domain" description="HTH myb-type" evidence="16">
    <location>
        <begin position="2"/>
        <end position="57"/>
    </location>
</feature>
<dbReference type="Proteomes" id="UP000322667">
    <property type="component" value="Chromosome A13"/>
</dbReference>
<keyword evidence="8" id="KW-0238">DNA-binding</keyword>
<evidence type="ECO:0000256" key="3">
    <source>
        <dbReference type="ARBA" id="ARBA00022664"/>
    </source>
</evidence>
<dbReference type="FunFam" id="1.10.10.60:FF:000021">
    <property type="entry name" value="CDC5 cell division cycle 5-like"/>
    <property type="match status" value="1"/>
</dbReference>
<dbReference type="InterPro" id="IPR001005">
    <property type="entry name" value="SANT/Myb"/>
</dbReference>
<evidence type="ECO:0000256" key="7">
    <source>
        <dbReference type="ARBA" id="ARBA00023054"/>
    </source>
</evidence>
<keyword evidence="3" id="KW-0507">mRNA processing</keyword>
<evidence type="ECO:0000256" key="6">
    <source>
        <dbReference type="ARBA" id="ARBA00022763"/>
    </source>
</evidence>
<dbReference type="Pfam" id="PF11831">
    <property type="entry name" value="Myb_Cef"/>
    <property type="match status" value="1"/>
</dbReference>
<dbReference type="EMBL" id="CM017622">
    <property type="protein sequence ID" value="TYH92730.1"/>
    <property type="molecule type" value="Genomic_DNA"/>
</dbReference>
<keyword evidence="11" id="KW-0539">Nucleus</keyword>
<keyword evidence="9" id="KW-0508">mRNA splicing</keyword>
<evidence type="ECO:0000256" key="8">
    <source>
        <dbReference type="ARBA" id="ARBA00023125"/>
    </source>
</evidence>
<dbReference type="InterPro" id="IPR047240">
    <property type="entry name" value="SANT_CDC5L_II"/>
</dbReference>
<evidence type="ECO:0000256" key="10">
    <source>
        <dbReference type="ARBA" id="ARBA00023204"/>
    </source>
</evidence>
<evidence type="ECO:0000256" key="13">
    <source>
        <dbReference type="SAM" id="Coils"/>
    </source>
</evidence>
<dbReference type="PANTHER" id="PTHR45885">
    <property type="entry name" value="CELL DIVISION CYCLE 5-LIKE PROTEIN"/>
    <property type="match status" value="1"/>
</dbReference>
<keyword evidence="6" id="KW-0227">DNA damage</keyword>
<feature type="coiled-coil region" evidence="13">
    <location>
        <begin position="688"/>
        <end position="715"/>
    </location>
</feature>
<feature type="compositionally biased region" description="Polar residues" evidence="14">
    <location>
        <begin position="949"/>
        <end position="958"/>
    </location>
</feature>
<dbReference type="GO" id="GO:0000974">
    <property type="term" value="C:Prp19 complex"/>
    <property type="evidence" value="ECO:0007669"/>
    <property type="project" value="InterPro"/>
</dbReference>
<dbReference type="SUPFAM" id="SSF46689">
    <property type="entry name" value="Homeodomain-like"/>
    <property type="match status" value="1"/>
</dbReference>
<feature type="region of interest" description="Disordered" evidence="14">
    <location>
        <begin position="157"/>
        <end position="176"/>
    </location>
</feature>
<dbReference type="InterPro" id="IPR017930">
    <property type="entry name" value="Myb_dom"/>
</dbReference>
<dbReference type="Pfam" id="PF13921">
    <property type="entry name" value="Myb_DNA-bind_6"/>
    <property type="match status" value="1"/>
</dbReference>
<feature type="compositionally biased region" description="Basic residues" evidence="14">
    <location>
        <begin position="162"/>
        <end position="171"/>
    </location>
</feature>
<evidence type="ECO:0000259" key="16">
    <source>
        <dbReference type="PROSITE" id="PS51294"/>
    </source>
</evidence>
<feature type="domain" description="Myb-like" evidence="15">
    <location>
        <begin position="2"/>
        <end position="53"/>
    </location>
</feature>
<dbReference type="InterPro" id="IPR009057">
    <property type="entry name" value="Homeodomain-like_sf"/>
</dbReference>
<proteinExistence type="inferred from homology"/>
<dbReference type="InterPro" id="IPR047242">
    <property type="entry name" value="CDC5L/Cef1"/>
</dbReference>
<dbReference type="SMART" id="SM00717">
    <property type="entry name" value="SANT"/>
    <property type="match status" value="2"/>
</dbReference>
<keyword evidence="4" id="KW-0747">Spliceosome</keyword>
<feature type="domain" description="Myb-like" evidence="15">
    <location>
        <begin position="54"/>
        <end position="103"/>
    </location>
</feature>
<dbReference type="Gene3D" id="1.10.10.60">
    <property type="entry name" value="Homeodomain-like"/>
    <property type="match status" value="2"/>
</dbReference>
<keyword evidence="18" id="KW-1185">Reference proteome</keyword>
<feature type="region of interest" description="Disordered" evidence="14">
    <location>
        <begin position="187"/>
        <end position="206"/>
    </location>
</feature>
<feature type="coiled-coil region" evidence="13">
    <location>
        <begin position="780"/>
        <end position="814"/>
    </location>
</feature>
<reference evidence="17 18" key="1">
    <citation type="submission" date="2019-07" db="EMBL/GenBank/DDBJ databases">
        <title>WGS assembly of Gossypium tomentosum.</title>
        <authorList>
            <person name="Chen Z.J."/>
            <person name="Sreedasyam A."/>
            <person name="Ando A."/>
            <person name="Song Q."/>
            <person name="De L."/>
            <person name="Hulse-Kemp A."/>
            <person name="Ding M."/>
            <person name="Ye W."/>
            <person name="Kirkbride R."/>
            <person name="Jenkins J."/>
            <person name="Plott C."/>
            <person name="Lovell J."/>
            <person name="Lin Y.-M."/>
            <person name="Vaughn R."/>
            <person name="Liu B."/>
            <person name="Li W."/>
            <person name="Simpson S."/>
            <person name="Scheffler B."/>
            <person name="Saski C."/>
            <person name="Grover C."/>
            <person name="Hu G."/>
            <person name="Conover J."/>
            <person name="Carlson J."/>
            <person name="Shu S."/>
            <person name="Boston L."/>
            <person name="Williams M."/>
            <person name="Peterson D."/>
            <person name="Mcgee K."/>
            <person name="Jones D."/>
            <person name="Wendel J."/>
            <person name="Stelly D."/>
            <person name="Grimwood J."/>
            <person name="Schmutz J."/>
        </authorList>
    </citation>
    <scope>NUCLEOTIDE SEQUENCE [LARGE SCALE GENOMIC DNA]</scope>
    <source>
        <strain evidence="17">7179.01</strain>
    </source>
</reference>
<dbReference type="AlphaFoldDB" id="A0A5D2MMR6"/>
<feature type="region of interest" description="Disordered" evidence="14">
    <location>
        <begin position="905"/>
        <end position="958"/>
    </location>
</feature>
<keyword evidence="12" id="KW-0131">Cell cycle</keyword>
<dbReference type="GO" id="GO:0006355">
    <property type="term" value="P:regulation of DNA-templated transcription"/>
    <property type="evidence" value="ECO:0007669"/>
    <property type="project" value="UniProtKB-ARBA"/>
</dbReference>
<evidence type="ECO:0000256" key="5">
    <source>
        <dbReference type="ARBA" id="ARBA00022737"/>
    </source>
</evidence>
<dbReference type="PANTHER" id="PTHR45885:SF1">
    <property type="entry name" value="CELL DIVISION CYCLE 5-LIKE PROTEIN"/>
    <property type="match status" value="1"/>
</dbReference>
<dbReference type="FunFam" id="1.10.10.60:FF:000091">
    <property type="entry name" value="CDC5 cell division cycle 5-like"/>
    <property type="match status" value="1"/>
</dbReference>
<comment type="similarity">
    <text evidence="2">Belongs to the CEF1 family.</text>
</comment>
<feature type="compositionally biased region" description="Basic and acidic residues" evidence="14">
    <location>
        <begin position="110"/>
        <end position="126"/>
    </location>
</feature>
<feature type="region of interest" description="Disordered" evidence="14">
    <location>
        <begin position="110"/>
        <end position="149"/>
    </location>
</feature>
<dbReference type="PROSITE" id="PS50090">
    <property type="entry name" value="MYB_LIKE"/>
    <property type="match status" value="2"/>
</dbReference>
<evidence type="ECO:0000256" key="2">
    <source>
        <dbReference type="ARBA" id="ARBA00010506"/>
    </source>
</evidence>